<comment type="caution">
    <text evidence="15">The sequence shown here is derived from an EMBL/GenBank/DDBJ whole genome shotgun (WGS) entry which is preliminary data.</text>
</comment>
<protein>
    <recommendedName>
        <fullName evidence="9">RNA/RNP complex-1-interacting phosphatase</fullName>
    </recommendedName>
    <alternativeName>
        <fullName evidence="10">Dual specificity protein phosphatase 11</fullName>
    </alternativeName>
    <alternativeName>
        <fullName evidence="11">Phosphatase that interacts with RNA/RNP complex 1</fullName>
    </alternativeName>
</protein>
<dbReference type="InterPro" id="IPR000340">
    <property type="entry name" value="Dual-sp_phosphatase_cat-dom"/>
</dbReference>
<comment type="subcellular location">
    <subcellularLocation>
        <location evidence="1">Nucleus</location>
    </subcellularLocation>
</comment>
<feature type="compositionally biased region" description="Basic and acidic residues" evidence="12">
    <location>
        <begin position="287"/>
        <end position="303"/>
    </location>
</feature>
<dbReference type="InterPro" id="IPR020422">
    <property type="entry name" value="TYR_PHOSPHATASE_DUAL_dom"/>
</dbReference>
<dbReference type="InterPro" id="IPR051029">
    <property type="entry name" value="mRNA_Capping_Enz/RNA_Phosphat"/>
</dbReference>
<evidence type="ECO:0000256" key="5">
    <source>
        <dbReference type="ARBA" id="ARBA00022912"/>
    </source>
</evidence>
<sequence length="326" mass="38366">MPRGGLPDRWLDYRSVGQRLDGTRFIAFKVPLKQALNRPLSPSDAFGPWDLMEKLRLDHQELGLIIDLTYTTRYYTLQDMPNWLLLVKIFTRGHEIPSDTTILSFKRTVRRFLRENANNDKLIGVHCTHGLNRTGYLICRYLIDVDGMDPEHAIHLFNSSRGHDIERENYLNDLQCGPRRSNRGIDEYEAEPQRGGATHRPRDAAPDSYDREDRRAPGGDSWDYRSSSRGLSHRPHHRPPNDTPRPDSRYRPQQIHSQPRYHQQTRAPPPPRRRTPPPPSRQWRGPPRREESWFRPDQPDPRWRQGQQPRPASRYVPRWSDQSNMD</sequence>
<dbReference type="AlphaFoldDB" id="A0A9N7YKC6"/>
<dbReference type="EMBL" id="CADEAL010001209">
    <property type="protein sequence ID" value="CAB1430157.1"/>
    <property type="molecule type" value="Genomic_DNA"/>
</dbReference>
<dbReference type="PROSITE" id="PS50054">
    <property type="entry name" value="TYR_PHOSPHATASE_DUAL"/>
    <property type="match status" value="1"/>
</dbReference>
<evidence type="ECO:0000256" key="1">
    <source>
        <dbReference type="ARBA" id="ARBA00004123"/>
    </source>
</evidence>
<keyword evidence="5" id="KW-0904">Protein phosphatase</keyword>
<name>A0A9N7YKC6_PLEPL</name>
<evidence type="ECO:0000256" key="9">
    <source>
        <dbReference type="ARBA" id="ARBA00068666"/>
    </source>
</evidence>
<feature type="region of interest" description="Disordered" evidence="12">
    <location>
        <begin position="174"/>
        <end position="326"/>
    </location>
</feature>
<evidence type="ECO:0000259" key="13">
    <source>
        <dbReference type="PROSITE" id="PS50054"/>
    </source>
</evidence>
<dbReference type="PANTHER" id="PTHR10367">
    <property type="entry name" value="MRNA-CAPPING ENZYME"/>
    <property type="match status" value="1"/>
</dbReference>
<accession>A0A9N7YKC6</accession>
<evidence type="ECO:0000256" key="10">
    <source>
        <dbReference type="ARBA" id="ARBA00076572"/>
    </source>
</evidence>
<dbReference type="PANTHER" id="PTHR10367:SF9">
    <property type="entry name" value="DUAL-SPECIFICITY PHOSPHATASE 11 (RNA_RNP COMPLEX 1-INTERACTING)"/>
    <property type="match status" value="1"/>
</dbReference>
<dbReference type="GO" id="GO:0003723">
    <property type="term" value="F:RNA binding"/>
    <property type="evidence" value="ECO:0007669"/>
    <property type="project" value="UniProtKB-KW"/>
</dbReference>
<organism evidence="15 16">
    <name type="scientific">Pleuronectes platessa</name>
    <name type="common">European plaice</name>
    <dbReference type="NCBI Taxonomy" id="8262"/>
    <lineage>
        <taxon>Eukaryota</taxon>
        <taxon>Metazoa</taxon>
        <taxon>Chordata</taxon>
        <taxon>Craniata</taxon>
        <taxon>Vertebrata</taxon>
        <taxon>Euteleostomi</taxon>
        <taxon>Actinopterygii</taxon>
        <taxon>Neopterygii</taxon>
        <taxon>Teleostei</taxon>
        <taxon>Neoteleostei</taxon>
        <taxon>Acanthomorphata</taxon>
        <taxon>Carangaria</taxon>
        <taxon>Pleuronectiformes</taxon>
        <taxon>Pleuronectoidei</taxon>
        <taxon>Pleuronectidae</taxon>
        <taxon>Pleuronectes</taxon>
    </lineage>
</organism>
<evidence type="ECO:0000256" key="4">
    <source>
        <dbReference type="ARBA" id="ARBA00022884"/>
    </source>
</evidence>
<dbReference type="Proteomes" id="UP001153269">
    <property type="component" value="Unassembled WGS sequence"/>
</dbReference>
<evidence type="ECO:0000256" key="6">
    <source>
        <dbReference type="ARBA" id="ARBA00023242"/>
    </source>
</evidence>
<dbReference type="GO" id="GO:0004721">
    <property type="term" value="F:phosphoprotein phosphatase activity"/>
    <property type="evidence" value="ECO:0007669"/>
    <property type="project" value="UniProtKB-KW"/>
</dbReference>
<comment type="function">
    <text evidence="7">Possesses RNA 5'-triphosphatase and diphosphatase activities, but displays a poor protein-tyrosine phosphatase activity. In addition, has phosphatase activity with ATP, ADP and O-methylfluorescein phosphate (in vitro). Binds to RNA. May participate in nuclear mRNA metabolism.</text>
</comment>
<keyword evidence="16" id="KW-1185">Reference proteome</keyword>
<dbReference type="PROSITE" id="PS50056">
    <property type="entry name" value="TYR_PHOSPHATASE_2"/>
    <property type="match status" value="1"/>
</dbReference>
<dbReference type="FunFam" id="3.90.190.10:FF:000064">
    <property type="entry name" value="RNA/RNP complex-1-interacting phosphatase homolog"/>
    <property type="match status" value="1"/>
</dbReference>
<dbReference type="Pfam" id="PF00782">
    <property type="entry name" value="DSPc"/>
    <property type="match status" value="1"/>
</dbReference>
<proteinExistence type="inferred from homology"/>
<feature type="compositionally biased region" description="Basic and acidic residues" evidence="12">
    <location>
        <begin position="200"/>
        <end position="217"/>
    </location>
</feature>
<keyword evidence="4" id="KW-0694">RNA-binding</keyword>
<dbReference type="PROSITE" id="PS00383">
    <property type="entry name" value="TYR_PHOSPHATASE_1"/>
    <property type="match status" value="1"/>
</dbReference>
<feature type="compositionally biased region" description="Polar residues" evidence="12">
    <location>
        <begin position="254"/>
        <end position="265"/>
    </location>
</feature>
<evidence type="ECO:0000256" key="12">
    <source>
        <dbReference type="SAM" id="MobiDB-lite"/>
    </source>
</evidence>
<comment type="similarity">
    <text evidence="2">Belongs to the protein-tyrosine phosphatase family. Non-receptor class dual specificity subfamily.</text>
</comment>
<dbReference type="CDD" id="cd17665">
    <property type="entry name" value="DSP_DUSP11"/>
    <property type="match status" value="1"/>
</dbReference>
<dbReference type="SUPFAM" id="SSF52799">
    <property type="entry name" value="(Phosphotyrosine protein) phosphatases II"/>
    <property type="match status" value="1"/>
</dbReference>
<feature type="domain" description="Tyrosine-protein phosphatase" evidence="13">
    <location>
        <begin position="30"/>
        <end position="183"/>
    </location>
</feature>
<evidence type="ECO:0000256" key="2">
    <source>
        <dbReference type="ARBA" id="ARBA00008601"/>
    </source>
</evidence>
<evidence type="ECO:0000256" key="8">
    <source>
        <dbReference type="ARBA" id="ARBA00065987"/>
    </source>
</evidence>
<dbReference type="InterPro" id="IPR029021">
    <property type="entry name" value="Prot-tyrosine_phosphatase-like"/>
</dbReference>
<feature type="domain" description="Tyrosine specific protein phosphatases" evidence="14">
    <location>
        <begin position="103"/>
        <end position="172"/>
    </location>
</feature>
<gene>
    <name evidence="15" type="ORF">PLEPLA_LOCUS18139</name>
</gene>
<evidence type="ECO:0000313" key="16">
    <source>
        <dbReference type="Proteomes" id="UP001153269"/>
    </source>
</evidence>
<dbReference type="Gene3D" id="3.90.190.10">
    <property type="entry name" value="Protein tyrosine phosphatase superfamily"/>
    <property type="match status" value="1"/>
</dbReference>
<keyword evidence="3" id="KW-0378">Hydrolase</keyword>
<evidence type="ECO:0000256" key="11">
    <source>
        <dbReference type="ARBA" id="ARBA00080235"/>
    </source>
</evidence>
<evidence type="ECO:0000259" key="14">
    <source>
        <dbReference type="PROSITE" id="PS50056"/>
    </source>
</evidence>
<reference evidence="15" key="1">
    <citation type="submission" date="2020-03" db="EMBL/GenBank/DDBJ databases">
        <authorList>
            <person name="Weist P."/>
        </authorList>
    </citation>
    <scope>NUCLEOTIDE SEQUENCE</scope>
</reference>
<dbReference type="GO" id="GO:0004651">
    <property type="term" value="F:polynucleotide 5'-phosphatase activity"/>
    <property type="evidence" value="ECO:0007669"/>
    <property type="project" value="TreeGrafter"/>
</dbReference>
<comment type="subunit">
    <text evidence="8">Monomer. May interact with SFRS7 and SFRS9/SRP30C.</text>
</comment>
<keyword evidence="6" id="KW-0539">Nucleus</keyword>
<evidence type="ECO:0000256" key="7">
    <source>
        <dbReference type="ARBA" id="ARBA00054725"/>
    </source>
</evidence>
<evidence type="ECO:0000313" key="15">
    <source>
        <dbReference type="EMBL" id="CAB1430157.1"/>
    </source>
</evidence>
<dbReference type="GO" id="GO:0005634">
    <property type="term" value="C:nucleus"/>
    <property type="evidence" value="ECO:0007669"/>
    <property type="project" value="UniProtKB-SubCell"/>
</dbReference>
<dbReference type="InterPro" id="IPR016130">
    <property type="entry name" value="Tyr_Pase_AS"/>
</dbReference>
<evidence type="ECO:0000256" key="3">
    <source>
        <dbReference type="ARBA" id="ARBA00022801"/>
    </source>
</evidence>
<dbReference type="InterPro" id="IPR000387">
    <property type="entry name" value="Tyr_Pase_dom"/>
</dbReference>